<dbReference type="EMBL" id="BBPA01000066">
    <property type="protein sequence ID" value="GAL94928.1"/>
    <property type="molecule type" value="Genomic_DNA"/>
</dbReference>
<reference evidence="2" key="1">
    <citation type="journal article" date="2015" name="Genome">
        <title>Whole Genome Sequence of the Non-Microcystin-Producing Microcystis aeruginosa Strain NIES-44.</title>
        <authorList>
            <person name="Okano K."/>
            <person name="Miyata N."/>
            <person name="Ozaki Y."/>
        </authorList>
    </citation>
    <scope>NUCLEOTIDE SEQUENCE [LARGE SCALE GENOMIC DNA]</scope>
    <source>
        <strain evidence="2">NIES-44</strain>
    </source>
</reference>
<evidence type="ECO:0000313" key="2">
    <source>
        <dbReference type="Proteomes" id="UP000030321"/>
    </source>
</evidence>
<name>A0A0A1VZP7_MICAE</name>
<protein>
    <submittedName>
        <fullName evidence="1">Uncharacterized protein</fullName>
    </submittedName>
</protein>
<dbReference type="AlphaFoldDB" id="A0A0A1VZP7"/>
<sequence length="43" mass="4577">MNIAAITFGNCLYSCREMGNREVGEWGSGGVGKWGISTKTPTP</sequence>
<organism evidence="1 2">
    <name type="scientific">Microcystis aeruginosa NIES-44</name>
    <dbReference type="NCBI Taxonomy" id="449439"/>
    <lineage>
        <taxon>Bacteria</taxon>
        <taxon>Bacillati</taxon>
        <taxon>Cyanobacteriota</taxon>
        <taxon>Cyanophyceae</taxon>
        <taxon>Oscillatoriophycideae</taxon>
        <taxon>Chroococcales</taxon>
        <taxon>Microcystaceae</taxon>
        <taxon>Microcystis</taxon>
    </lineage>
</organism>
<dbReference type="Proteomes" id="UP000030321">
    <property type="component" value="Unassembled WGS sequence"/>
</dbReference>
<evidence type="ECO:0000313" key="1">
    <source>
        <dbReference type="EMBL" id="GAL94928.1"/>
    </source>
</evidence>
<accession>A0A0A1VZP7</accession>
<gene>
    <name evidence="1" type="ORF">N44_03783</name>
</gene>
<comment type="caution">
    <text evidence="1">The sequence shown here is derived from an EMBL/GenBank/DDBJ whole genome shotgun (WGS) entry which is preliminary data.</text>
</comment>
<proteinExistence type="predicted"/>